<protein>
    <submittedName>
        <fullName evidence="9">Pro-opiomelanocortin B</fullName>
    </submittedName>
</protein>
<gene>
    <name evidence="9" type="primary">pomc-b</name>
    <name evidence="9" type="ORF">L345_18542</name>
</gene>
<evidence type="ECO:0000256" key="3">
    <source>
        <dbReference type="ARBA" id="ARBA00005832"/>
    </source>
</evidence>
<comment type="similarity">
    <text evidence="3">Belongs to the POMC family.</text>
</comment>
<dbReference type="GO" id="GO:0005179">
    <property type="term" value="F:hormone activity"/>
    <property type="evidence" value="ECO:0007669"/>
    <property type="project" value="UniProtKB-KW"/>
</dbReference>
<evidence type="ECO:0000256" key="4">
    <source>
        <dbReference type="ARBA" id="ARBA00022525"/>
    </source>
</evidence>
<dbReference type="EMBL" id="AZIM01126306">
    <property type="protein sequence ID" value="ETE55750.1"/>
    <property type="molecule type" value="Genomic_DNA"/>
</dbReference>
<feature type="region of interest" description="Disordered" evidence="7">
    <location>
        <begin position="1"/>
        <end position="113"/>
    </location>
</feature>
<organism evidence="9 10">
    <name type="scientific">Ophiophagus hannah</name>
    <name type="common">King cobra</name>
    <name type="synonym">Naja hannah</name>
    <dbReference type="NCBI Taxonomy" id="8665"/>
    <lineage>
        <taxon>Eukaryota</taxon>
        <taxon>Metazoa</taxon>
        <taxon>Chordata</taxon>
        <taxon>Craniata</taxon>
        <taxon>Vertebrata</taxon>
        <taxon>Euteleostomi</taxon>
        <taxon>Lepidosauria</taxon>
        <taxon>Squamata</taxon>
        <taxon>Bifurcata</taxon>
        <taxon>Unidentata</taxon>
        <taxon>Episquamata</taxon>
        <taxon>Toxicofera</taxon>
        <taxon>Serpentes</taxon>
        <taxon>Colubroidea</taxon>
        <taxon>Elapidae</taxon>
        <taxon>Elapinae</taxon>
        <taxon>Ophiophagus</taxon>
    </lineage>
</organism>
<dbReference type="PRINTS" id="PR00383">
    <property type="entry name" value="MELANOCORTIN"/>
</dbReference>
<dbReference type="InterPro" id="IPR050878">
    <property type="entry name" value="POMC-derived_peptides"/>
</dbReference>
<evidence type="ECO:0000313" key="10">
    <source>
        <dbReference type="Proteomes" id="UP000018936"/>
    </source>
</evidence>
<dbReference type="GO" id="GO:0005615">
    <property type="term" value="C:extracellular space"/>
    <property type="evidence" value="ECO:0007669"/>
    <property type="project" value="TreeGrafter"/>
</dbReference>
<accession>V8N0M2</accession>
<keyword evidence="4" id="KW-0964">Secreted</keyword>
<comment type="caution">
    <text evidence="9">The sequence shown here is derived from an EMBL/GenBank/DDBJ whole genome shotgun (WGS) entry which is preliminary data.</text>
</comment>
<evidence type="ECO:0000256" key="2">
    <source>
        <dbReference type="ARBA" id="ARBA00004613"/>
    </source>
</evidence>
<dbReference type="AlphaFoldDB" id="V8N0M2"/>
<sequence>GSLGNKRKNPSSDSSADLFSASSETQEIWEGDSESHQESREKQEGKRSYAMEHFRWGKPVGRKRRPIKVNPNGVEEESSESYPQEFRRDLSWEMEYPELDSPEEKQSSKATKV</sequence>
<evidence type="ECO:0000256" key="6">
    <source>
        <dbReference type="ARBA" id="ARBA00022702"/>
    </source>
</evidence>
<evidence type="ECO:0000259" key="8">
    <source>
        <dbReference type="SMART" id="SM01363"/>
    </source>
</evidence>
<feature type="compositionally biased region" description="Basic and acidic residues" evidence="7">
    <location>
        <begin position="33"/>
        <end position="55"/>
    </location>
</feature>
<dbReference type="PANTHER" id="PTHR11416">
    <property type="entry name" value="PRO-OPIOMELANOCORTIN"/>
    <property type="match status" value="1"/>
</dbReference>
<dbReference type="InterPro" id="IPR013531">
    <property type="entry name" value="Mcrtin_ACTH_cent"/>
</dbReference>
<reference evidence="9 10" key="1">
    <citation type="journal article" date="2013" name="Proc. Natl. Acad. Sci. U.S.A.">
        <title>The king cobra genome reveals dynamic gene evolution and adaptation in the snake venom system.</title>
        <authorList>
            <person name="Vonk F.J."/>
            <person name="Casewell N.R."/>
            <person name="Henkel C.V."/>
            <person name="Heimberg A.M."/>
            <person name="Jansen H.J."/>
            <person name="McCleary R.J."/>
            <person name="Kerkkamp H.M."/>
            <person name="Vos R.A."/>
            <person name="Guerreiro I."/>
            <person name="Calvete J.J."/>
            <person name="Wuster W."/>
            <person name="Woods A.E."/>
            <person name="Logan J.M."/>
            <person name="Harrison R.A."/>
            <person name="Castoe T.A."/>
            <person name="de Koning A.P."/>
            <person name="Pollock D.D."/>
            <person name="Yandell M."/>
            <person name="Calderon D."/>
            <person name="Renjifo C."/>
            <person name="Currier R.B."/>
            <person name="Salgado D."/>
            <person name="Pla D."/>
            <person name="Sanz L."/>
            <person name="Hyder A.S."/>
            <person name="Ribeiro J.M."/>
            <person name="Arntzen J.W."/>
            <person name="van den Thillart G.E."/>
            <person name="Boetzer M."/>
            <person name="Pirovano W."/>
            <person name="Dirks R.P."/>
            <person name="Spaink H.P."/>
            <person name="Duboule D."/>
            <person name="McGlinn E."/>
            <person name="Kini R.M."/>
            <person name="Richardson M.K."/>
        </authorList>
    </citation>
    <scope>NUCLEOTIDE SEQUENCE</scope>
    <source>
        <tissue evidence="9">Blood</tissue>
    </source>
</reference>
<evidence type="ECO:0000313" key="9">
    <source>
        <dbReference type="EMBL" id="ETE55750.1"/>
    </source>
</evidence>
<comment type="subcellular location">
    <subcellularLocation>
        <location evidence="2">Secreted</location>
    </subcellularLocation>
</comment>
<comment type="function">
    <text evidence="1">Stimulates the adrenal glands to release cortisol.</text>
</comment>
<feature type="domain" description="Pro-opiomelanocortin/corticotropin ACTH central region" evidence="8">
    <location>
        <begin position="48"/>
        <end position="86"/>
    </location>
</feature>
<feature type="non-terminal residue" evidence="9">
    <location>
        <position position="1"/>
    </location>
</feature>
<dbReference type="InterPro" id="IPR001941">
    <property type="entry name" value="PMOC"/>
</dbReference>
<dbReference type="Pfam" id="PF00976">
    <property type="entry name" value="ACTH_domain"/>
    <property type="match status" value="1"/>
</dbReference>
<evidence type="ECO:0000256" key="7">
    <source>
        <dbReference type="SAM" id="MobiDB-lite"/>
    </source>
</evidence>
<name>V8N0M2_OPHHA</name>
<keyword evidence="6" id="KW-0372">Hormone</keyword>
<proteinExistence type="inferred from homology"/>
<dbReference type="Proteomes" id="UP000018936">
    <property type="component" value="Unassembled WGS sequence"/>
</dbReference>
<dbReference type="GO" id="GO:0001664">
    <property type="term" value="F:G protein-coupled receptor binding"/>
    <property type="evidence" value="ECO:0007669"/>
    <property type="project" value="TreeGrafter"/>
</dbReference>
<feature type="non-terminal residue" evidence="9">
    <location>
        <position position="113"/>
    </location>
</feature>
<keyword evidence="10" id="KW-1185">Reference proteome</keyword>
<dbReference type="OrthoDB" id="8962839at2759"/>
<dbReference type="GO" id="GO:0030141">
    <property type="term" value="C:secretory granule"/>
    <property type="evidence" value="ECO:0007669"/>
    <property type="project" value="TreeGrafter"/>
</dbReference>
<evidence type="ECO:0000256" key="5">
    <source>
        <dbReference type="ARBA" id="ARBA00022685"/>
    </source>
</evidence>
<keyword evidence="5" id="KW-0165">Cleavage on pair of basic residues</keyword>
<dbReference type="GO" id="GO:2000852">
    <property type="term" value="P:regulation of corticosterone secretion"/>
    <property type="evidence" value="ECO:0007669"/>
    <property type="project" value="TreeGrafter"/>
</dbReference>
<dbReference type="PANTHER" id="PTHR11416:SF7">
    <property type="entry name" value="PRO-OPIOMELANOCORTIN"/>
    <property type="match status" value="1"/>
</dbReference>
<feature type="compositionally biased region" description="Low complexity" evidence="7">
    <location>
        <begin position="11"/>
        <end position="23"/>
    </location>
</feature>
<dbReference type="SMART" id="SM01363">
    <property type="entry name" value="ACTH_domain"/>
    <property type="match status" value="1"/>
</dbReference>
<evidence type="ECO:0000256" key="1">
    <source>
        <dbReference type="ARBA" id="ARBA00002965"/>
    </source>
</evidence>